<dbReference type="AlphaFoldDB" id="A0A7S4C9I0"/>
<evidence type="ECO:0000313" key="2">
    <source>
        <dbReference type="EMBL" id="CAE0790348.1"/>
    </source>
</evidence>
<feature type="compositionally biased region" description="Low complexity" evidence="1">
    <location>
        <begin position="88"/>
        <end position="104"/>
    </location>
</feature>
<name>A0A7S4C9I0_9EUGL</name>
<accession>A0A7S4C9I0</accession>
<reference evidence="2" key="1">
    <citation type="submission" date="2021-01" db="EMBL/GenBank/DDBJ databases">
        <authorList>
            <person name="Corre E."/>
            <person name="Pelletier E."/>
            <person name="Niang G."/>
            <person name="Scheremetjew M."/>
            <person name="Finn R."/>
            <person name="Kale V."/>
            <person name="Holt S."/>
            <person name="Cochrane G."/>
            <person name="Meng A."/>
            <person name="Brown T."/>
            <person name="Cohen L."/>
        </authorList>
    </citation>
    <scope>NUCLEOTIDE SEQUENCE</scope>
    <source>
        <strain evidence="2">CCMP1594</strain>
    </source>
</reference>
<dbReference type="EMBL" id="HBJA01004477">
    <property type="protein sequence ID" value="CAE0790348.1"/>
    <property type="molecule type" value="Transcribed_RNA"/>
</dbReference>
<evidence type="ECO:0000256" key="1">
    <source>
        <dbReference type="SAM" id="MobiDB-lite"/>
    </source>
</evidence>
<organism evidence="2">
    <name type="scientific">Eutreptiella gymnastica</name>
    <dbReference type="NCBI Taxonomy" id="73025"/>
    <lineage>
        <taxon>Eukaryota</taxon>
        <taxon>Discoba</taxon>
        <taxon>Euglenozoa</taxon>
        <taxon>Euglenida</taxon>
        <taxon>Spirocuta</taxon>
        <taxon>Euglenophyceae</taxon>
        <taxon>Eutreptiales</taxon>
        <taxon>Eutreptiaceae</taxon>
        <taxon>Eutreptiella</taxon>
    </lineage>
</organism>
<feature type="compositionally biased region" description="Basic and acidic residues" evidence="1">
    <location>
        <begin position="66"/>
        <end position="79"/>
    </location>
</feature>
<feature type="region of interest" description="Disordered" evidence="1">
    <location>
        <begin position="57"/>
        <end position="104"/>
    </location>
</feature>
<sequence>MLMLMLLLYEIRTGNHERLRRLRRKNPFGGQPGKLHRRLALWGLMQVAKVLMEGQCHRPQSLPNGRRREYEASTGREAELNVPAIDTSSHCSPASSASECEGSC</sequence>
<proteinExistence type="predicted"/>
<protein>
    <submittedName>
        <fullName evidence="2">Uncharacterized protein</fullName>
    </submittedName>
</protein>
<gene>
    <name evidence="2" type="ORF">EGYM00163_LOCUS1462</name>
</gene>